<keyword evidence="3" id="KW-1185">Reference proteome</keyword>
<sequence length="136" mass="16188">MRDFLLRRVNHLYPEEEEEVEEKEEEGGEEEEKEKEKEKKPSVRQQLIKSITAMQFSLLNDDFLNDQLNADHAWMEAVLFNCHCSDDAPFPSELAQILPEDNSQEVARWYDFSHPIHLRPSHETPLHLIYQYYEAI</sequence>
<dbReference type="Gene3D" id="3.90.79.10">
    <property type="entry name" value="Nucleoside Triphosphate Pyrophosphohydrolase"/>
    <property type="match status" value="1"/>
</dbReference>
<reference evidence="2 3" key="1">
    <citation type="submission" date="2018-11" db="EMBL/GenBank/DDBJ databases">
        <authorList>
            <consortium name="Pathogen Informatics"/>
        </authorList>
    </citation>
    <scope>NUCLEOTIDE SEQUENCE [LARGE SCALE GENOMIC DNA]</scope>
</reference>
<evidence type="ECO:0000313" key="2">
    <source>
        <dbReference type="EMBL" id="VDN17546.1"/>
    </source>
</evidence>
<evidence type="ECO:0000313" key="3">
    <source>
        <dbReference type="Proteomes" id="UP000281553"/>
    </source>
</evidence>
<gene>
    <name evidence="2" type="ORF">DILT_LOCUS12955</name>
</gene>
<evidence type="ECO:0000256" key="1">
    <source>
        <dbReference type="SAM" id="MobiDB-lite"/>
    </source>
</evidence>
<proteinExistence type="predicted"/>
<feature type="compositionally biased region" description="Acidic residues" evidence="1">
    <location>
        <begin position="15"/>
        <end position="33"/>
    </location>
</feature>
<protein>
    <submittedName>
        <fullName evidence="2">Uncharacterized protein</fullName>
    </submittedName>
</protein>
<dbReference type="Proteomes" id="UP000281553">
    <property type="component" value="Unassembled WGS sequence"/>
</dbReference>
<name>A0A3P7PHC6_DIBLA</name>
<organism evidence="2 3">
    <name type="scientific">Dibothriocephalus latus</name>
    <name type="common">Fish tapeworm</name>
    <name type="synonym">Diphyllobothrium latum</name>
    <dbReference type="NCBI Taxonomy" id="60516"/>
    <lineage>
        <taxon>Eukaryota</taxon>
        <taxon>Metazoa</taxon>
        <taxon>Spiralia</taxon>
        <taxon>Lophotrochozoa</taxon>
        <taxon>Platyhelminthes</taxon>
        <taxon>Cestoda</taxon>
        <taxon>Eucestoda</taxon>
        <taxon>Diphyllobothriidea</taxon>
        <taxon>Diphyllobothriidae</taxon>
        <taxon>Dibothriocephalus</taxon>
    </lineage>
</organism>
<dbReference type="EMBL" id="UYRU01068293">
    <property type="protein sequence ID" value="VDN17546.1"/>
    <property type="molecule type" value="Genomic_DNA"/>
</dbReference>
<dbReference type="AlphaFoldDB" id="A0A3P7PHC6"/>
<feature type="region of interest" description="Disordered" evidence="1">
    <location>
        <begin position="15"/>
        <end position="43"/>
    </location>
</feature>
<accession>A0A3P7PHC6</accession>